<keyword evidence="1" id="KW-0472">Membrane</keyword>
<protein>
    <submittedName>
        <fullName evidence="2">Uncharacterized protein</fullName>
    </submittedName>
</protein>
<evidence type="ECO:0000256" key="1">
    <source>
        <dbReference type="SAM" id="Phobius"/>
    </source>
</evidence>
<feature type="transmembrane region" description="Helical" evidence="1">
    <location>
        <begin position="522"/>
        <end position="544"/>
    </location>
</feature>
<keyword evidence="1" id="KW-0812">Transmembrane</keyword>
<feature type="transmembrane region" description="Helical" evidence="1">
    <location>
        <begin position="339"/>
        <end position="359"/>
    </location>
</feature>
<proteinExistence type="predicted"/>
<dbReference type="Proteomes" id="UP000182860">
    <property type="component" value="Unassembled WGS sequence"/>
</dbReference>
<accession>A0A1J4T904</accession>
<gene>
    <name evidence="2" type="ORF">AUJ35_01390</name>
</gene>
<feature type="transmembrane region" description="Helical" evidence="1">
    <location>
        <begin position="371"/>
        <end position="389"/>
    </location>
</feature>
<feature type="transmembrane region" description="Helical" evidence="1">
    <location>
        <begin position="456"/>
        <end position="476"/>
    </location>
</feature>
<feature type="transmembrane region" description="Helical" evidence="1">
    <location>
        <begin position="496"/>
        <end position="516"/>
    </location>
</feature>
<evidence type="ECO:0000313" key="2">
    <source>
        <dbReference type="EMBL" id="OIO07849.1"/>
    </source>
</evidence>
<feature type="transmembrane region" description="Helical" evidence="1">
    <location>
        <begin position="428"/>
        <end position="450"/>
    </location>
</feature>
<sequence>MVSPNLIKRNQVSLTLTPNTKKLFQFIYGQKQKSESGFNDDEIPKIHVSDISSQLSFLYEKIRNAVDYDDDHLLRKNAIKRILRRHIFIEGVVMEYDSGAISMKLLTELIQAGYLPNDKVKEVKIKEITDLLEKYIELRNRYKKIHPNNLDLKEAESQERSHVLNWIIVLASTEIEENLNRDEVKLLAMTNMFEILSKVIKLPSDLPYQKDLNIQIYLSIVRNFLKLDREMQSFIAFKYYNDWKEADTAGIHYIAENLNVINLLVEKQLKHPLTKQVDKIVRRYSLFYSLLTEIIADDPNKVYENATGNTKAFLNLVKEHCEKKYVKVKSRLWRSGLRSIIYIFLTKSIFVILLEIPAIKFFGEPLNPVSLAINIAFPVVLLLIIIMFTKTPNKKNTEKIIEGIKEITFVENQKFQPIYLRKDTRRNYFMNALFNLIYATAFILSIYFLIKLLHIIHFNWVSITIFLFFLAFISFFSFRIKRDVKQYIIIEEKETIFGFIFDFFYMPIVAVGKWLSNNISRINIFIFILDFIIEAPFKVIVGVIEDWTKYLKERKEDIT</sequence>
<dbReference type="EMBL" id="MNUV01000024">
    <property type="protein sequence ID" value="OIO07849.1"/>
    <property type="molecule type" value="Genomic_DNA"/>
</dbReference>
<evidence type="ECO:0000313" key="3">
    <source>
        <dbReference type="Proteomes" id="UP000182860"/>
    </source>
</evidence>
<dbReference type="AlphaFoldDB" id="A0A1J4T904"/>
<name>A0A1J4T904_9BACT</name>
<comment type="caution">
    <text evidence="2">The sequence shown here is derived from an EMBL/GenBank/DDBJ whole genome shotgun (WGS) entry which is preliminary data.</text>
</comment>
<reference evidence="2 3" key="1">
    <citation type="journal article" date="2016" name="Environ. Microbiol.">
        <title>Genomic resolution of a cold subsurface aquifer community provides metabolic insights for novel microbes adapted to high CO concentrations.</title>
        <authorList>
            <person name="Probst A.J."/>
            <person name="Castelle C.J."/>
            <person name="Singh A."/>
            <person name="Brown C.T."/>
            <person name="Anantharaman K."/>
            <person name="Sharon I."/>
            <person name="Hug L.A."/>
            <person name="Burstein D."/>
            <person name="Emerson J.B."/>
            <person name="Thomas B.C."/>
            <person name="Banfield J.F."/>
        </authorList>
    </citation>
    <scope>NUCLEOTIDE SEQUENCE [LARGE SCALE GENOMIC DNA]</scope>
    <source>
        <strain evidence="2">CG1_02_41_21</strain>
    </source>
</reference>
<keyword evidence="1" id="KW-1133">Transmembrane helix</keyword>
<organism evidence="2 3">
    <name type="scientific">Candidatus Falkowbacteria bacterium CG1_02_41_21</name>
    <dbReference type="NCBI Taxonomy" id="1805147"/>
    <lineage>
        <taxon>Bacteria</taxon>
        <taxon>Candidatus Falkowiibacteriota</taxon>
    </lineage>
</organism>